<comment type="caution">
    <text evidence="1">The sequence shown here is derived from an EMBL/GenBank/DDBJ whole genome shotgun (WGS) entry which is preliminary data.</text>
</comment>
<name>A0ABQ5F542_9ASTR</name>
<reference evidence="1" key="1">
    <citation type="journal article" date="2022" name="Int. J. Mol. Sci.">
        <title>Draft Genome of Tanacetum Coccineum: Genomic Comparison of Closely Related Tanacetum-Family Plants.</title>
        <authorList>
            <person name="Yamashiro T."/>
            <person name="Shiraishi A."/>
            <person name="Nakayama K."/>
            <person name="Satake H."/>
        </authorList>
    </citation>
    <scope>NUCLEOTIDE SEQUENCE</scope>
</reference>
<reference evidence="1" key="2">
    <citation type="submission" date="2022-01" db="EMBL/GenBank/DDBJ databases">
        <authorList>
            <person name="Yamashiro T."/>
            <person name="Shiraishi A."/>
            <person name="Satake H."/>
            <person name="Nakayama K."/>
        </authorList>
    </citation>
    <scope>NUCLEOTIDE SEQUENCE</scope>
</reference>
<dbReference type="Proteomes" id="UP001151760">
    <property type="component" value="Unassembled WGS sequence"/>
</dbReference>
<organism evidence="1 2">
    <name type="scientific">Tanacetum coccineum</name>
    <dbReference type="NCBI Taxonomy" id="301880"/>
    <lineage>
        <taxon>Eukaryota</taxon>
        <taxon>Viridiplantae</taxon>
        <taxon>Streptophyta</taxon>
        <taxon>Embryophyta</taxon>
        <taxon>Tracheophyta</taxon>
        <taxon>Spermatophyta</taxon>
        <taxon>Magnoliopsida</taxon>
        <taxon>eudicotyledons</taxon>
        <taxon>Gunneridae</taxon>
        <taxon>Pentapetalae</taxon>
        <taxon>asterids</taxon>
        <taxon>campanulids</taxon>
        <taxon>Asterales</taxon>
        <taxon>Asteraceae</taxon>
        <taxon>Asteroideae</taxon>
        <taxon>Anthemideae</taxon>
        <taxon>Anthemidinae</taxon>
        <taxon>Tanacetum</taxon>
    </lineage>
</organism>
<accession>A0ABQ5F542</accession>
<proteinExistence type="predicted"/>
<evidence type="ECO:0000313" key="1">
    <source>
        <dbReference type="EMBL" id="GJT58375.1"/>
    </source>
</evidence>
<dbReference type="EMBL" id="BQNB010017013">
    <property type="protein sequence ID" value="GJT58375.1"/>
    <property type="molecule type" value="Genomic_DNA"/>
</dbReference>
<gene>
    <name evidence="1" type="ORF">Tco_0993429</name>
</gene>
<keyword evidence="2" id="KW-1185">Reference proteome</keyword>
<evidence type="ECO:0000313" key="2">
    <source>
        <dbReference type="Proteomes" id="UP001151760"/>
    </source>
</evidence>
<protein>
    <submittedName>
        <fullName evidence="1">Retrotransposon ORF1</fullName>
    </submittedName>
</protein>
<sequence length="291" mass="33394">MENHSDGVKAKPRRRLDPLITHALRDIIDWEFLANQGLARSFLNSINTDPFSGPQWMNLFQINEPVYQELVRELFSSFEFDSSPCRYDPQHLGITFRLGGEQREMSLLEFRWRISLYIEQQSRDRATLSGLSRAEMVKANLMLLEFWPNIGDKGFNVGNTKVKSIRDPDVRLAHRCIATTISGRKESTHRVTKMDLYYLYCIYTNEVVCNISYWLAKYLKSVGDKNLICGGMLITRISRYMMGDAAGLLFKEEDEGDDEGNEAAGEYVGREGVGGSADIYRNMSQGDWQVR</sequence>